<reference evidence="1" key="1">
    <citation type="submission" date="2016-10" db="EMBL/GenBank/DDBJ databases">
        <title>Genome Sequence of Pseudomonas putida GM4FR.</title>
        <authorList>
            <person name="Poehlein A."/>
            <person name="Wemheuer F."/>
            <person name="Hollensteiner J."/>
            <person name="Wemheuer B."/>
        </authorList>
    </citation>
    <scope>NUCLEOTIDE SEQUENCE [LARGE SCALE GENOMIC DNA]</scope>
    <source>
        <strain evidence="1">GM4FR</strain>
    </source>
</reference>
<accession>A0A1Q9QUH8</accession>
<proteinExistence type="predicted"/>
<comment type="caution">
    <text evidence="1">The sequence shown here is derived from an EMBL/GenBank/DDBJ whole genome shotgun (WGS) entry which is preliminary data.</text>
</comment>
<dbReference type="EMBL" id="MKZO01000079">
    <property type="protein sequence ID" value="OLS58811.1"/>
    <property type="molecule type" value="Genomic_DNA"/>
</dbReference>
<name>A0A1Q9QUH8_PSEPU</name>
<dbReference type="AlphaFoldDB" id="A0A1Q9QUH8"/>
<sequence length="91" mass="10328">MSTIIGVVIVQETDSSSYAYADMQIGNDVITIAVDPITLLIDRNALRKGRENDSEDLDWGLEYCEDLDLDEIDKVLQKFKLTDQIRCIKAF</sequence>
<dbReference type="Proteomes" id="UP000186736">
    <property type="component" value="Unassembled WGS sequence"/>
</dbReference>
<evidence type="ECO:0000313" key="1">
    <source>
        <dbReference type="EMBL" id="OLS58811.1"/>
    </source>
</evidence>
<gene>
    <name evidence="1" type="ORF">PSEMO_61720</name>
</gene>
<dbReference type="RefSeq" id="WP_075806740.1">
    <property type="nucleotide sequence ID" value="NZ_MKZO01000079.1"/>
</dbReference>
<organism evidence="1">
    <name type="scientific">Pseudomonas putida</name>
    <name type="common">Arthrobacter siderocapsulatus</name>
    <dbReference type="NCBI Taxonomy" id="303"/>
    <lineage>
        <taxon>Bacteria</taxon>
        <taxon>Pseudomonadati</taxon>
        <taxon>Pseudomonadota</taxon>
        <taxon>Gammaproteobacteria</taxon>
        <taxon>Pseudomonadales</taxon>
        <taxon>Pseudomonadaceae</taxon>
        <taxon>Pseudomonas</taxon>
    </lineage>
</organism>
<protein>
    <submittedName>
        <fullName evidence="1">Uncharacterized protein</fullName>
    </submittedName>
</protein>